<dbReference type="Proteomes" id="UP000239549">
    <property type="component" value="Unassembled WGS sequence"/>
</dbReference>
<sequence>MAYVTQKMFAKQLEELDAEIAGLEYKEFDFNGYFKKTQSIAAGHRELINYLKRKGEQDAIRAAQLLNLQDYRQWLLAIIKESQASVVKEAATTAVKKSTK</sequence>
<name>A0A2L2XAQ7_9FIRM</name>
<evidence type="ECO:0000313" key="2">
    <source>
        <dbReference type="Proteomes" id="UP000239549"/>
    </source>
</evidence>
<dbReference type="RefSeq" id="WP_104371767.1">
    <property type="nucleotide sequence ID" value="NZ_BFAV01000096.1"/>
</dbReference>
<organism evidence="1 2">
    <name type="scientific">Desulfocucumis palustris</name>
    <dbReference type="NCBI Taxonomy" id="1898651"/>
    <lineage>
        <taxon>Bacteria</taxon>
        <taxon>Bacillati</taxon>
        <taxon>Bacillota</taxon>
        <taxon>Clostridia</taxon>
        <taxon>Eubacteriales</taxon>
        <taxon>Desulfocucumaceae</taxon>
        <taxon>Desulfocucumis</taxon>
    </lineage>
</organism>
<accession>A0A2L2XAQ7</accession>
<evidence type="ECO:0000313" key="1">
    <source>
        <dbReference type="EMBL" id="GBF33359.1"/>
    </source>
</evidence>
<gene>
    <name evidence="1" type="ORF">DCCM_2460</name>
</gene>
<keyword evidence="2" id="KW-1185">Reference proteome</keyword>
<proteinExistence type="predicted"/>
<reference evidence="2" key="1">
    <citation type="submission" date="2018-02" db="EMBL/GenBank/DDBJ databases">
        <title>Genome sequence of Desulfocucumis palustris strain NAW-5.</title>
        <authorList>
            <person name="Watanabe M."/>
            <person name="Kojima H."/>
            <person name="Fukui M."/>
        </authorList>
    </citation>
    <scope>NUCLEOTIDE SEQUENCE [LARGE SCALE GENOMIC DNA]</scope>
    <source>
        <strain evidence="2">NAW-5</strain>
    </source>
</reference>
<protein>
    <submittedName>
        <fullName evidence="1">Uncharacterized protein</fullName>
    </submittedName>
</protein>
<dbReference type="AlphaFoldDB" id="A0A2L2XAQ7"/>
<comment type="caution">
    <text evidence="1">The sequence shown here is derived from an EMBL/GenBank/DDBJ whole genome shotgun (WGS) entry which is preliminary data.</text>
</comment>
<dbReference type="EMBL" id="BFAV01000096">
    <property type="protein sequence ID" value="GBF33359.1"/>
    <property type="molecule type" value="Genomic_DNA"/>
</dbReference>